<dbReference type="InterPro" id="IPR008551">
    <property type="entry name" value="TANGO2"/>
</dbReference>
<evidence type="ECO:0000313" key="1">
    <source>
        <dbReference type="EMBL" id="RNA69208.1"/>
    </source>
</evidence>
<dbReference type="Proteomes" id="UP000278746">
    <property type="component" value="Unassembled WGS sequence"/>
</dbReference>
<keyword evidence="2" id="KW-1185">Reference proteome</keyword>
<protein>
    <submittedName>
        <fullName evidence="1">NRDE family protein</fullName>
    </submittedName>
</protein>
<dbReference type="Pfam" id="PF05742">
    <property type="entry name" value="TANGO2"/>
    <property type="match status" value="1"/>
</dbReference>
<sequence length="261" mass="29324">MEQEGEKMCLIGISMKKNTKFPFILAANRDEFYARPTESLHRWEGYPAVYAGKDLKKGGTWLGVSETGCLGALTNVRERQEREARHSRGELIVNFLRRKDTDACTFVKQVSKDGGLYDGFNLLVGTPDTLCYGSNRVNGIKVLESGIYGLSNAALDTSWPKVEAVKDAMDRVSACEDQEELLNMLFSELAAAEPFPSELLPDTGFVEKLERMLSPVFISSEDYGTRCSTIIIMNRNRELTIVERRYHNKKTSDTKFTLAVP</sequence>
<proteinExistence type="predicted"/>
<name>A0A3M7TU91_9BACI</name>
<reference evidence="1 2" key="1">
    <citation type="submission" date="2018-10" db="EMBL/GenBank/DDBJ databases">
        <title>Bacillus Keqinensis sp. nov., a moderately halophilic bacterium isolated from a saline-alkaline lake.</title>
        <authorList>
            <person name="Wang H."/>
        </authorList>
    </citation>
    <scope>NUCLEOTIDE SEQUENCE [LARGE SCALE GENOMIC DNA]</scope>
    <source>
        <strain evidence="1 2">KQ-3</strain>
    </source>
</reference>
<dbReference type="PANTHER" id="PTHR17985">
    <property type="entry name" value="SER/THR-RICH PROTEIN T10 IN DGCR REGION"/>
    <property type="match status" value="1"/>
</dbReference>
<organism evidence="1 2">
    <name type="scientific">Alteribacter keqinensis</name>
    <dbReference type="NCBI Taxonomy" id="2483800"/>
    <lineage>
        <taxon>Bacteria</taxon>
        <taxon>Bacillati</taxon>
        <taxon>Bacillota</taxon>
        <taxon>Bacilli</taxon>
        <taxon>Bacillales</taxon>
        <taxon>Bacillaceae</taxon>
        <taxon>Alteribacter</taxon>
    </lineage>
</organism>
<dbReference type="OrthoDB" id="4380123at2"/>
<gene>
    <name evidence="1" type="ORF">EBO34_04470</name>
</gene>
<dbReference type="AlphaFoldDB" id="A0A3M7TU91"/>
<dbReference type="EMBL" id="RHIB01000001">
    <property type="protein sequence ID" value="RNA69208.1"/>
    <property type="molecule type" value="Genomic_DNA"/>
</dbReference>
<accession>A0A3M7TU91</accession>
<evidence type="ECO:0000313" key="2">
    <source>
        <dbReference type="Proteomes" id="UP000278746"/>
    </source>
</evidence>
<dbReference type="PANTHER" id="PTHR17985:SF8">
    <property type="entry name" value="TRANSPORT AND GOLGI ORGANIZATION PROTEIN 2 HOMOLOG"/>
    <property type="match status" value="1"/>
</dbReference>
<comment type="caution">
    <text evidence="1">The sequence shown here is derived from an EMBL/GenBank/DDBJ whole genome shotgun (WGS) entry which is preliminary data.</text>
</comment>